<dbReference type="EMBL" id="JABAFV010000002">
    <property type="protein sequence ID" value="NME49093.1"/>
    <property type="molecule type" value="Genomic_DNA"/>
</dbReference>
<sequence length="281" mass="33122">MKSALLELYCESIDKFEEFTTIIENSTVSLSLIGENLNIQIDSDLDDREIENLLLNLYSMIFLYLGYFPKIITFEIENTVIDISNLSGKYTTSKQFEKKYYQIITINSNSITQDIYNQFVSKTSNNYAINSMQAVISEDYEHVMSDHKLLITLHCVDGIYENKGNDRFVKKLIEIMKVTNDKLQNDDLMQSLFSLFGCGNIDEMAKRLKDTRHWYSHLMNTSDKKFEKTFKDTLEFHYGFQFLYYVQRIYIIDSLDCKIDVDCIKKFINKLIIAFFRDKTR</sequence>
<dbReference type="Proteomes" id="UP000588071">
    <property type="component" value="Unassembled WGS sequence"/>
</dbReference>
<protein>
    <recommendedName>
        <fullName evidence="3">ApeA N-terminal domain-containing protein</fullName>
    </recommendedName>
</protein>
<reference evidence="1 2" key="1">
    <citation type="submission" date="2020-04" db="EMBL/GenBank/DDBJ databases">
        <authorList>
            <person name="Hitch T.C.A."/>
            <person name="Wylensek D."/>
            <person name="Clavel T."/>
        </authorList>
    </citation>
    <scope>NUCLEOTIDE SEQUENCE [LARGE SCALE GENOMIC DNA]</scope>
    <source>
        <strain evidence="1 2">WCA-380-WT-3C</strain>
    </source>
</reference>
<dbReference type="RefSeq" id="WP_168930233.1">
    <property type="nucleotide sequence ID" value="NZ_JABAFV010000002.1"/>
</dbReference>
<dbReference type="AlphaFoldDB" id="A0A7X9RKE3"/>
<organism evidence="1 2">
    <name type="scientific">Enterococcus cecorum</name>
    <dbReference type="NCBI Taxonomy" id="44008"/>
    <lineage>
        <taxon>Bacteria</taxon>
        <taxon>Bacillati</taxon>
        <taxon>Bacillota</taxon>
        <taxon>Bacilli</taxon>
        <taxon>Lactobacillales</taxon>
        <taxon>Enterococcaceae</taxon>
        <taxon>Enterococcus</taxon>
    </lineage>
</organism>
<proteinExistence type="predicted"/>
<evidence type="ECO:0008006" key="3">
    <source>
        <dbReference type="Google" id="ProtNLM"/>
    </source>
</evidence>
<accession>A0A7X9RKE3</accession>
<gene>
    <name evidence="1" type="ORF">HF857_02265</name>
</gene>
<name>A0A7X9RKE3_9ENTE</name>
<evidence type="ECO:0000313" key="2">
    <source>
        <dbReference type="Proteomes" id="UP000588071"/>
    </source>
</evidence>
<evidence type="ECO:0000313" key="1">
    <source>
        <dbReference type="EMBL" id="NME49093.1"/>
    </source>
</evidence>
<comment type="caution">
    <text evidence="1">The sequence shown here is derived from an EMBL/GenBank/DDBJ whole genome shotgun (WGS) entry which is preliminary data.</text>
</comment>